<evidence type="ECO:0000313" key="11">
    <source>
        <dbReference type="EMBL" id="GAA4344931.1"/>
    </source>
</evidence>
<organism evidence="11 12">
    <name type="scientific">Kangiella taiwanensis</name>
    <dbReference type="NCBI Taxonomy" id="1079179"/>
    <lineage>
        <taxon>Bacteria</taxon>
        <taxon>Pseudomonadati</taxon>
        <taxon>Pseudomonadota</taxon>
        <taxon>Gammaproteobacteria</taxon>
        <taxon>Kangiellales</taxon>
        <taxon>Kangiellaceae</taxon>
        <taxon>Kangiella</taxon>
    </lineage>
</organism>
<evidence type="ECO:0000256" key="6">
    <source>
        <dbReference type="ARBA" id="ARBA00022519"/>
    </source>
</evidence>
<keyword evidence="4" id="KW-0813">Transport</keyword>
<evidence type="ECO:0000256" key="3">
    <source>
        <dbReference type="ARBA" id="ARBA00021563"/>
    </source>
</evidence>
<comment type="subcellular location">
    <subcellularLocation>
        <location evidence="1">Cell inner membrane</location>
    </subcellularLocation>
</comment>
<keyword evidence="9" id="KW-0472">Membrane</keyword>
<protein>
    <recommendedName>
        <fullName evidence="3">Type II secretion system protein N</fullName>
    </recommendedName>
    <alternativeName>
        <fullName evidence="10">General secretion pathway protein N</fullName>
    </alternativeName>
</protein>
<evidence type="ECO:0000256" key="4">
    <source>
        <dbReference type="ARBA" id="ARBA00022448"/>
    </source>
</evidence>
<comment type="caution">
    <text evidence="11">The sequence shown here is derived from an EMBL/GenBank/DDBJ whole genome shotgun (WGS) entry which is preliminary data.</text>
</comment>
<dbReference type="InterPro" id="IPR022792">
    <property type="entry name" value="T2SS_protein-GspN"/>
</dbReference>
<evidence type="ECO:0000256" key="7">
    <source>
        <dbReference type="ARBA" id="ARBA00022692"/>
    </source>
</evidence>
<dbReference type="Proteomes" id="UP001501294">
    <property type="component" value="Unassembled WGS sequence"/>
</dbReference>
<evidence type="ECO:0000256" key="1">
    <source>
        <dbReference type="ARBA" id="ARBA00004533"/>
    </source>
</evidence>
<dbReference type="RefSeq" id="WP_223577183.1">
    <property type="nucleotide sequence ID" value="NZ_BAABFU010000001.1"/>
</dbReference>
<dbReference type="Pfam" id="PF01203">
    <property type="entry name" value="T2SSN"/>
    <property type="match status" value="1"/>
</dbReference>
<comment type="similarity">
    <text evidence="2">Belongs to the GSP N family.</text>
</comment>
<accession>A0ABP8HV08</accession>
<keyword evidence="5" id="KW-1003">Cell membrane</keyword>
<proteinExistence type="inferred from homology"/>
<sequence length="250" mass="27834">MKKIILGAVAALILFLVLLLALAPAKVITPWVSDAVPGLHLNNVEGSIWSAKIDRGQFRNFTLDNIELDVNPLSLVVGKLNAGVVVNDPNINIKADTVLSAQHYQLENVRFDIDTSYVISKIKTPLQGLSGRIEGALSELDFENNHLKTLEGQGEWRNAVIQYPNNNLELGDINFKLSKMSNQGNGAKVDIISNQGVLDLKGYIEIGLDKQFNMNIHTTTELPANIKNWLTQWGRQQGDRIYLEWRGRLP</sequence>
<keyword evidence="6" id="KW-0997">Cell inner membrane</keyword>
<name>A0ABP8HV08_9GAMM</name>
<keyword evidence="7" id="KW-0812">Transmembrane</keyword>
<gene>
    <name evidence="11" type="ORF">GCM10023150_04880</name>
</gene>
<evidence type="ECO:0000256" key="5">
    <source>
        <dbReference type="ARBA" id="ARBA00022475"/>
    </source>
</evidence>
<evidence type="ECO:0000256" key="10">
    <source>
        <dbReference type="ARBA" id="ARBA00030772"/>
    </source>
</evidence>
<evidence type="ECO:0000313" key="12">
    <source>
        <dbReference type="Proteomes" id="UP001501294"/>
    </source>
</evidence>
<keyword evidence="12" id="KW-1185">Reference proteome</keyword>
<evidence type="ECO:0000256" key="9">
    <source>
        <dbReference type="ARBA" id="ARBA00023136"/>
    </source>
</evidence>
<evidence type="ECO:0000256" key="2">
    <source>
        <dbReference type="ARBA" id="ARBA00007208"/>
    </source>
</evidence>
<dbReference type="EMBL" id="BAABFU010000001">
    <property type="protein sequence ID" value="GAA4344931.1"/>
    <property type="molecule type" value="Genomic_DNA"/>
</dbReference>
<reference evidence="12" key="1">
    <citation type="journal article" date="2019" name="Int. J. Syst. Evol. Microbiol.">
        <title>The Global Catalogue of Microorganisms (GCM) 10K type strain sequencing project: providing services to taxonomists for standard genome sequencing and annotation.</title>
        <authorList>
            <consortium name="The Broad Institute Genomics Platform"/>
            <consortium name="The Broad Institute Genome Sequencing Center for Infectious Disease"/>
            <person name="Wu L."/>
            <person name="Ma J."/>
        </authorList>
    </citation>
    <scope>NUCLEOTIDE SEQUENCE [LARGE SCALE GENOMIC DNA]</scope>
    <source>
        <strain evidence="12">JCM 17727</strain>
    </source>
</reference>
<keyword evidence="8" id="KW-0653">Protein transport</keyword>
<evidence type="ECO:0000256" key="8">
    <source>
        <dbReference type="ARBA" id="ARBA00022927"/>
    </source>
</evidence>